<dbReference type="InterPro" id="IPR006530">
    <property type="entry name" value="YD"/>
</dbReference>
<keyword evidence="1" id="KW-0677">Repeat</keyword>
<evidence type="ECO:0000259" key="3">
    <source>
        <dbReference type="Pfam" id="PF25023"/>
    </source>
</evidence>
<evidence type="ECO:0000256" key="2">
    <source>
        <dbReference type="SAM" id="Phobius"/>
    </source>
</evidence>
<accession>A0A3T0JNE4</accession>
<keyword evidence="2" id="KW-1133">Transmembrane helix</keyword>
<dbReference type="NCBIfam" id="TIGR01643">
    <property type="entry name" value="YD_repeat_2x"/>
    <property type="match status" value="2"/>
</dbReference>
<dbReference type="Pfam" id="PF25023">
    <property type="entry name" value="TEN_YD-shell"/>
    <property type="match status" value="1"/>
</dbReference>
<dbReference type="InterPro" id="IPR022385">
    <property type="entry name" value="Rhs_assc_core"/>
</dbReference>
<reference evidence="4 5" key="1">
    <citation type="submission" date="2017-11" db="EMBL/GenBank/DDBJ databases">
        <title>Effect of PGPRs.</title>
        <authorList>
            <person name="Oliva R."/>
            <person name="Nong J."/>
            <person name="Roman V."/>
        </authorList>
    </citation>
    <scope>NUCLEOTIDE SEQUENCE [LARGE SCALE GENOMIC DNA]</scope>
    <source>
        <strain evidence="4">Inb918</strain>
    </source>
</reference>
<feature type="domain" description="Teneurin-like YD-shell" evidence="3">
    <location>
        <begin position="922"/>
        <end position="1226"/>
    </location>
</feature>
<gene>
    <name evidence="4" type="ORF">CT157_02720</name>
</gene>
<dbReference type="EMBL" id="CP024646">
    <property type="protein sequence ID" value="AZV24966.1"/>
    <property type="molecule type" value="Genomic_DNA"/>
</dbReference>
<name>A0A3T0JNE4_PSESX</name>
<dbReference type="PANTHER" id="PTHR32305:SF15">
    <property type="entry name" value="PROTEIN RHSA-RELATED"/>
    <property type="match status" value="1"/>
</dbReference>
<dbReference type="InterPro" id="IPR056823">
    <property type="entry name" value="TEN-like_YD-shell"/>
</dbReference>
<evidence type="ECO:0000313" key="5">
    <source>
        <dbReference type="Proteomes" id="UP000282760"/>
    </source>
</evidence>
<dbReference type="PANTHER" id="PTHR32305">
    <property type="match status" value="1"/>
</dbReference>
<dbReference type="NCBIfam" id="TIGR03696">
    <property type="entry name" value="Rhs_assc_core"/>
    <property type="match status" value="1"/>
</dbReference>
<feature type="transmembrane region" description="Helical" evidence="2">
    <location>
        <begin position="1256"/>
        <end position="1277"/>
    </location>
</feature>
<evidence type="ECO:0000256" key="1">
    <source>
        <dbReference type="ARBA" id="ARBA00022737"/>
    </source>
</evidence>
<dbReference type="InterPro" id="IPR031325">
    <property type="entry name" value="RHS_repeat"/>
</dbReference>
<evidence type="ECO:0000313" key="4">
    <source>
        <dbReference type="EMBL" id="AZV24966.1"/>
    </source>
</evidence>
<dbReference type="Pfam" id="PF05593">
    <property type="entry name" value="RHS_repeat"/>
    <property type="match status" value="1"/>
</dbReference>
<keyword evidence="2" id="KW-0812">Transmembrane</keyword>
<dbReference type="Gene3D" id="2.180.10.10">
    <property type="entry name" value="RHS repeat-associated core"/>
    <property type="match status" value="2"/>
</dbReference>
<sequence length="1504" mass="165773">MTFSSGESYKAVESRGTLHFKEMKLESAKVLKTADGRYEIRYKDGRREVLRVHGATNIAVPETIFAANGVSISLKYRTFNEQPMLIEISDFQRTLLKIARKDTRVILTRHPDTPSSAEFALTLRNDQVNAIDLPEGGGWKLQYADGYLTRVESPLGAVENIRYKEVGHLFPTVEGDQSLPCVIAHDIYARHGQPKVSKIYTYSDHNYLGHGVAADPQDDGDPLFRAVGGYQYSSEERLIVGSTVHTRIKRTYNKFHLLISEVTTCGNAQTSVSTRYYCDVKLPFTQQPAQFRMPQVQTLTYEDLTTKEKRSETSVTEYDAIGNLLKQVGVDGVTTRFEYYPATQTQDCPADPLEFVRFLKQKTVAPATGGGASTVTRYRYALLPMLKGGTLASVVPVEENFFEWVADREVHRSTIALTYLETPDNPLTHGLLKQQKVTRNGTTTCINYAYATDGFSLRLKTTLQGFDGTASSTEQTLSTLSGLALSERDADDSVVTFEYDKLGRRVRKTLVSGTAHVASYQWRHETAKVGVPATVVLTDPSGGMQKVTYDALGRVIGVEEMDCDNPDPAGAFPMRVFYAALHDRVGRLTEQTRTDWWDGVARPVKSQLFYDNWGQVKETRHADGRVEYNEFDPVKRQHKHWQQGLGKTVTVFNAFGKPDSLEVFDLKAQSLGKTVFEYDGLGRTISQTDPAGNKTSYEYDAYDRLFRSVLPNGHVVQTDFAVHSTEVLPVAIRVAGKLLGQQVFDGLNRLTEVSVGGRKSVAVYPAGKTQPASHTSAAGETTEFVYSSGPGGTLTERKALTGSGVLTRFTYDERNGRMESCIEQGRENLFEYFPSGRLKSETTRFAERRQTTSHTYSLAGRPLEYVDVVGTRHKTEYDIWGRETLHRQGPVETRYFYGKAGLLDRIETRDTLSGHHIFTHLTYDDIGRELTRRFEVNGLPSQTLSSSYTVAGKLAQKVLRRGFMVLRDERFSYDARGRVIQYDCEGLQRPRDPHGKEIIQQTFTFDALDNILALQTTFPVGVNVTTFSFSEQDPARLVGVQHSHADYPAPVTLEYDANGRMIKDDQDRTLAYDAFGRLTQVIDARGELLRGYQYDGLDRLVELSQSGKSAVQRFYHHGKVSSEISGPESRSVLRHGRLILGQQQLGAGAGIRLFGADQQQSVLTRSYGEQSLDSAYSLYGHRAVEGGLFSQAGFNGEQLDEVTGLYLLGNGYRAYSPTLMRFTSPDSLSPLDAGGLNAYAYCLGDPVNRVDPTGHVSWQSIAGIALGFIGSIASIATLGAATPLALLAVGLGVASGVTAIASELAHELDPHSSAGDILGYISLGLGLASLGAGLAGQAIKGASRLAGAFKSGLSTNPREAARAMASGMGGRSTSGTSAGARKWTYKTQGFRGTMDGQKTGRGAIPGFEDLDDISRDKFFRFKDAIKDAGKSPSEAANGLGGKTYYNEMVPFKSPNPRQLRDPGYFNDTGYTEIRLNQATRLFFFANHDTRTVTMHAFGHTVRGA</sequence>
<dbReference type="Proteomes" id="UP000282760">
    <property type="component" value="Chromosome"/>
</dbReference>
<feature type="transmembrane region" description="Helical" evidence="2">
    <location>
        <begin position="1284"/>
        <end position="1305"/>
    </location>
</feature>
<dbReference type="InterPro" id="IPR050708">
    <property type="entry name" value="T6SS_VgrG/RHS"/>
</dbReference>
<organism evidence="4 5">
    <name type="scientific">Pseudomonas syringae</name>
    <dbReference type="NCBI Taxonomy" id="317"/>
    <lineage>
        <taxon>Bacteria</taxon>
        <taxon>Pseudomonadati</taxon>
        <taxon>Pseudomonadota</taxon>
        <taxon>Gammaproteobacteria</taxon>
        <taxon>Pseudomonadales</taxon>
        <taxon>Pseudomonadaceae</taxon>
        <taxon>Pseudomonas</taxon>
    </lineage>
</organism>
<keyword evidence="2" id="KW-0472">Membrane</keyword>
<protein>
    <submittedName>
        <fullName evidence="4">Type IV secretion protein Rhs</fullName>
    </submittedName>
</protein>
<proteinExistence type="predicted"/>
<feature type="transmembrane region" description="Helical" evidence="2">
    <location>
        <begin position="1317"/>
        <end position="1335"/>
    </location>
</feature>